<evidence type="ECO:0000256" key="6">
    <source>
        <dbReference type="ARBA" id="ARBA00023136"/>
    </source>
</evidence>
<organism evidence="8 9">
    <name type="scientific">Stappia sediminis</name>
    <dbReference type="NCBI Taxonomy" id="2692190"/>
    <lineage>
        <taxon>Bacteria</taxon>
        <taxon>Pseudomonadati</taxon>
        <taxon>Pseudomonadota</taxon>
        <taxon>Alphaproteobacteria</taxon>
        <taxon>Hyphomicrobiales</taxon>
        <taxon>Stappiaceae</taxon>
        <taxon>Stappia</taxon>
    </lineage>
</organism>
<feature type="transmembrane region" description="Helical" evidence="7">
    <location>
        <begin position="140"/>
        <end position="165"/>
    </location>
</feature>
<feature type="transmembrane region" description="Helical" evidence="7">
    <location>
        <begin position="296"/>
        <end position="318"/>
    </location>
</feature>
<feature type="transmembrane region" description="Helical" evidence="7">
    <location>
        <begin position="90"/>
        <end position="120"/>
    </location>
</feature>
<evidence type="ECO:0000256" key="4">
    <source>
        <dbReference type="ARBA" id="ARBA00022692"/>
    </source>
</evidence>
<evidence type="ECO:0000313" key="8">
    <source>
        <dbReference type="EMBL" id="MXN66143.1"/>
    </source>
</evidence>
<keyword evidence="5 7" id="KW-1133">Transmembrane helix</keyword>
<name>A0A7X3LW28_9HYPH</name>
<keyword evidence="6 7" id="KW-0472">Membrane</keyword>
<protein>
    <submittedName>
        <fullName evidence="8">Permease</fullName>
    </submittedName>
</protein>
<comment type="caution">
    <text evidence="8">The sequence shown here is derived from an EMBL/GenBank/DDBJ whole genome shotgun (WGS) entry which is preliminary data.</text>
</comment>
<evidence type="ECO:0000256" key="2">
    <source>
        <dbReference type="ARBA" id="ARBA00006386"/>
    </source>
</evidence>
<dbReference type="InterPro" id="IPR005524">
    <property type="entry name" value="DUF318"/>
</dbReference>
<dbReference type="GO" id="GO:0005886">
    <property type="term" value="C:plasma membrane"/>
    <property type="evidence" value="ECO:0007669"/>
    <property type="project" value="UniProtKB-SubCell"/>
</dbReference>
<dbReference type="InterPro" id="IPR052923">
    <property type="entry name" value="UPF0718"/>
</dbReference>
<gene>
    <name evidence="8" type="ORF">GR183_14605</name>
</gene>
<comment type="subcellular location">
    <subcellularLocation>
        <location evidence="1">Cell membrane</location>
        <topology evidence="1">Multi-pass membrane protein</topology>
    </subcellularLocation>
</comment>
<evidence type="ECO:0000256" key="7">
    <source>
        <dbReference type="SAM" id="Phobius"/>
    </source>
</evidence>
<keyword evidence="4 7" id="KW-0812">Transmembrane</keyword>
<dbReference type="PANTHER" id="PTHR34184:SF4">
    <property type="entry name" value="UPF0718 PROTEIN YCGR"/>
    <property type="match status" value="1"/>
</dbReference>
<sequence length="348" mass="35617">MSDQTALTPSTPRFRLPKPDGALLIGGSALLALGIFDLAQVIPTIGFTIEQLIDIAPYLAASILIAAYAAATGADNLIARAFTGKNTAIMVLVAALTGALSPFCSCGVIPLIAALLSMGVPLAPVMAFWLASPIMDPTMFVLTAGTLGTGFAIAKTTAAISVGLLGGYGILLFQRAGGFETPLRDEVGNGGCCASGVRSRKDVAWSFWTDGGRRKKFADNGLKNTLFLGKWLALAFLLESIMLTYVPADLVARLLGDGGLLTIAAATVVGIPAYLNGYAALPLVGGLIGQGMAPGTGMAFLVAGGVTSVPAAIAVFALARLPVFFAYIGFALVGAFSAGLIYQMSLSF</sequence>
<reference evidence="8 9" key="1">
    <citation type="submission" date="2019-12" db="EMBL/GenBank/DDBJ databases">
        <authorList>
            <person name="Li M."/>
        </authorList>
    </citation>
    <scope>NUCLEOTIDE SEQUENCE [LARGE SCALE GENOMIC DNA]</scope>
    <source>
        <strain evidence="8 9">GBMRC 2046</strain>
    </source>
</reference>
<accession>A0A7X3LW28</accession>
<feature type="transmembrane region" description="Helical" evidence="7">
    <location>
        <begin position="324"/>
        <end position="342"/>
    </location>
</feature>
<evidence type="ECO:0000313" key="9">
    <source>
        <dbReference type="Proteomes" id="UP000433101"/>
    </source>
</evidence>
<evidence type="ECO:0000256" key="5">
    <source>
        <dbReference type="ARBA" id="ARBA00022989"/>
    </source>
</evidence>
<feature type="transmembrane region" description="Helical" evidence="7">
    <location>
        <begin position="21"/>
        <end position="43"/>
    </location>
</feature>
<dbReference type="PANTHER" id="PTHR34184">
    <property type="entry name" value="UPF0718 PROTEIN YCGR"/>
    <property type="match status" value="1"/>
</dbReference>
<keyword evidence="3" id="KW-1003">Cell membrane</keyword>
<proteinExistence type="inferred from homology"/>
<feature type="transmembrane region" description="Helical" evidence="7">
    <location>
        <begin position="55"/>
        <end position="78"/>
    </location>
</feature>
<dbReference type="AlphaFoldDB" id="A0A7X3LW28"/>
<feature type="transmembrane region" description="Helical" evidence="7">
    <location>
        <begin position="231"/>
        <end position="248"/>
    </location>
</feature>
<dbReference type="Proteomes" id="UP000433101">
    <property type="component" value="Unassembled WGS sequence"/>
</dbReference>
<keyword evidence="9" id="KW-1185">Reference proteome</keyword>
<dbReference type="EMBL" id="WUMV01000007">
    <property type="protein sequence ID" value="MXN66143.1"/>
    <property type="molecule type" value="Genomic_DNA"/>
</dbReference>
<comment type="similarity">
    <text evidence="2">Belongs to the UPF0718 family.</text>
</comment>
<evidence type="ECO:0000256" key="1">
    <source>
        <dbReference type="ARBA" id="ARBA00004651"/>
    </source>
</evidence>
<dbReference type="RefSeq" id="WP_160776398.1">
    <property type="nucleotide sequence ID" value="NZ_WUMV01000007.1"/>
</dbReference>
<evidence type="ECO:0000256" key="3">
    <source>
        <dbReference type="ARBA" id="ARBA00022475"/>
    </source>
</evidence>
<feature type="transmembrane region" description="Helical" evidence="7">
    <location>
        <begin position="260"/>
        <end position="284"/>
    </location>
</feature>
<dbReference type="Pfam" id="PF03773">
    <property type="entry name" value="ArsP_1"/>
    <property type="match status" value="1"/>
</dbReference>